<feature type="active site" evidence="6">
    <location>
        <position position="124"/>
    </location>
</feature>
<dbReference type="Proteomes" id="UP001139485">
    <property type="component" value="Unassembled WGS sequence"/>
</dbReference>
<dbReference type="GO" id="GO:0009003">
    <property type="term" value="F:signal peptidase activity"/>
    <property type="evidence" value="ECO:0007669"/>
    <property type="project" value="UniProtKB-EC"/>
</dbReference>
<dbReference type="GO" id="GO:0006465">
    <property type="term" value="P:signal peptide processing"/>
    <property type="evidence" value="ECO:0007669"/>
    <property type="project" value="InterPro"/>
</dbReference>
<comment type="catalytic activity">
    <reaction evidence="1 7">
        <text>Cleavage of hydrophobic, N-terminal signal or leader sequences from secreted and periplasmic proteins.</text>
        <dbReference type="EC" id="3.4.21.89"/>
    </reaction>
</comment>
<evidence type="ECO:0000256" key="5">
    <source>
        <dbReference type="ARBA" id="ARBA00022801"/>
    </source>
</evidence>
<dbReference type="CDD" id="cd06530">
    <property type="entry name" value="S26_SPase_I"/>
    <property type="match status" value="1"/>
</dbReference>
<proteinExistence type="inferred from homology"/>
<evidence type="ECO:0000256" key="3">
    <source>
        <dbReference type="ARBA" id="ARBA00009370"/>
    </source>
</evidence>
<evidence type="ECO:0000256" key="4">
    <source>
        <dbReference type="ARBA" id="ARBA00013208"/>
    </source>
</evidence>
<feature type="active site" evidence="6">
    <location>
        <position position="55"/>
    </location>
</feature>
<evidence type="ECO:0000313" key="9">
    <source>
        <dbReference type="EMBL" id="MCM0619243.1"/>
    </source>
</evidence>
<gene>
    <name evidence="9" type="primary">lepB</name>
    <name evidence="9" type="ORF">M8330_02895</name>
</gene>
<dbReference type="InterPro" id="IPR019758">
    <property type="entry name" value="Pept_S26A_signal_pept_1_CS"/>
</dbReference>
<keyword evidence="7" id="KW-0645">Protease</keyword>
<evidence type="ECO:0000256" key="6">
    <source>
        <dbReference type="PIRSR" id="PIRSR600223-1"/>
    </source>
</evidence>
<dbReference type="EMBL" id="JAMOIL010000002">
    <property type="protein sequence ID" value="MCM0619243.1"/>
    <property type="molecule type" value="Genomic_DNA"/>
</dbReference>
<dbReference type="GO" id="GO:0004252">
    <property type="term" value="F:serine-type endopeptidase activity"/>
    <property type="evidence" value="ECO:0007669"/>
    <property type="project" value="InterPro"/>
</dbReference>
<comment type="similarity">
    <text evidence="3 7">Belongs to the peptidase S26 family.</text>
</comment>
<evidence type="ECO:0000256" key="7">
    <source>
        <dbReference type="RuleBase" id="RU362042"/>
    </source>
</evidence>
<evidence type="ECO:0000259" key="8">
    <source>
        <dbReference type="Pfam" id="PF10502"/>
    </source>
</evidence>
<dbReference type="InterPro" id="IPR000223">
    <property type="entry name" value="Pept_S26A_signal_pept_1"/>
</dbReference>
<dbReference type="InterPro" id="IPR036286">
    <property type="entry name" value="LexA/Signal_pep-like_sf"/>
</dbReference>
<name>A0A9X2D4M2_9ACTN</name>
<evidence type="ECO:0000256" key="2">
    <source>
        <dbReference type="ARBA" id="ARBA00004401"/>
    </source>
</evidence>
<comment type="subcellular location">
    <subcellularLocation>
        <location evidence="2">Cell membrane</location>
        <topology evidence="2">Single-pass type II membrane protein</topology>
    </subcellularLocation>
    <subcellularLocation>
        <location evidence="7">Membrane</location>
        <topology evidence="7">Single-pass type II membrane protein</topology>
    </subcellularLocation>
</comment>
<dbReference type="InterPro" id="IPR019533">
    <property type="entry name" value="Peptidase_S26"/>
</dbReference>
<dbReference type="PANTHER" id="PTHR43390:SF1">
    <property type="entry name" value="CHLOROPLAST PROCESSING PEPTIDASE"/>
    <property type="match status" value="1"/>
</dbReference>
<keyword evidence="7" id="KW-1133">Transmembrane helix</keyword>
<sequence>MTEENAGPSAADEAPTEKKRMPVWQESILLLVLAVVLAILVKTFLVQAFYIPSRSMEPGLEVNDRILVQKPSYWGSGEPERGDVIVFADPGGWLDANEAVTATNPLTEALSRIGLYPTGGHLVKRVIGVAGDTIHCCDDRGRLEINGVPLDSSDEWIENNSRCDGPMVGACDWTAGPVPDGELFVMGDHRDNSADSSYHLQCTSKAETCDASDAYVDVDLVVGKVFARVWPADRFGLVEKPPAFDQLAATLAAREEDAEPATSAAP</sequence>
<keyword evidence="5 7" id="KW-0378">Hydrolase</keyword>
<dbReference type="GO" id="GO:0005886">
    <property type="term" value="C:plasma membrane"/>
    <property type="evidence" value="ECO:0007669"/>
    <property type="project" value="UniProtKB-SubCell"/>
</dbReference>
<dbReference type="SUPFAM" id="SSF51306">
    <property type="entry name" value="LexA/Signal peptidase"/>
    <property type="match status" value="1"/>
</dbReference>
<evidence type="ECO:0000313" key="10">
    <source>
        <dbReference type="Proteomes" id="UP001139485"/>
    </source>
</evidence>
<reference evidence="9" key="1">
    <citation type="submission" date="2022-05" db="EMBL/GenBank/DDBJ databases">
        <authorList>
            <person name="Tuo L."/>
        </authorList>
    </citation>
    <scope>NUCLEOTIDE SEQUENCE</scope>
    <source>
        <strain evidence="9">BSK12Z-4</strain>
    </source>
</reference>
<feature type="transmembrane region" description="Helical" evidence="7">
    <location>
        <begin position="28"/>
        <end position="50"/>
    </location>
</feature>
<dbReference type="PANTHER" id="PTHR43390">
    <property type="entry name" value="SIGNAL PEPTIDASE I"/>
    <property type="match status" value="1"/>
</dbReference>
<dbReference type="Gene3D" id="2.10.109.10">
    <property type="entry name" value="Umud Fragment, subunit A"/>
    <property type="match status" value="1"/>
</dbReference>
<keyword evidence="7" id="KW-0812">Transmembrane</keyword>
<dbReference type="NCBIfam" id="TIGR02227">
    <property type="entry name" value="sigpep_I_bact"/>
    <property type="match status" value="1"/>
</dbReference>
<dbReference type="PROSITE" id="PS00761">
    <property type="entry name" value="SPASE_I_3"/>
    <property type="match status" value="1"/>
</dbReference>
<evidence type="ECO:0000256" key="1">
    <source>
        <dbReference type="ARBA" id="ARBA00000677"/>
    </source>
</evidence>
<keyword evidence="10" id="KW-1185">Reference proteome</keyword>
<keyword evidence="7" id="KW-0472">Membrane</keyword>
<dbReference type="Pfam" id="PF10502">
    <property type="entry name" value="Peptidase_S26"/>
    <property type="match status" value="1"/>
</dbReference>
<comment type="caution">
    <text evidence="9">The sequence shown here is derived from an EMBL/GenBank/DDBJ whole genome shotgun (WGS) entry which is preliminary data.</text>
</comment>
<feature type="domain" description="Peptidase S26" evidence="8">
    <location>
        <begin position="25"/>
        <end position="230"/>
    </location>
</feature>
<accession>A0A9X2D4M2</accession>
<dbReference type="EC" id="3.4.21.89" evidence="4 7"/>
<dbReference type="RefSeq" id="WP_250826117.1">
    <property type="nucleotide sequence ID" value="NZ_JAMOIL010000002.1"/>
</dbReference>
<protein>
    <recommendedName>
        <fullName evidence="4 7">Signal peptidase I</fullName>
        <ecNumber evidence="4 7">3.4.21.89</ecNumber>
    </recommendedName>
</protein>
<dbReference type="AlphaFoldDB" id="A0A9X2D4M2"/>
<dbReference type="PRINTS" id="PR00727">
    <property type="entry name" value="LEADERPTASE"/>
</dbReference>
<organism evidence="9 10">
    <name type="scientific">Nocardioides bruguierae</name>
    <dbReference type="NCBI Taxonomy" id="2945102"/>
    <lineage>
        <taxon>Bacteria</taxon>
        <taxon>Bacillati</taxon>
        <taxon>Actinomycetota</taxon>
        <taxon>Actinomycetes</taxon>
        <taxon>Propionibacteriales</taxon>
        <taxon>Nocardioidaceae</taxon>
        <taxon>Nocardioides</taxon>
    </lineage>
</organism>